<evidence type="ECO:0000313" key="3">
    <source>
        <dbReference type="WBParaSite" id="Pan_g15336.t1"/>
    </source>
</evidence>
<organism evidence="2 3">
    <name type="scientific">Panagrellus redivivus</name>
    <name type="common">Microworm</name>
    <dbReference type="NCBI Taxonomy" id="6233"/>
    <lineage>
        <taxon>Eukaryota</taxon>
        <taxon>Metazoa</taxon>
        <taxon>Ecdysozoa</taxon>
        <taxon>Nematoda</taxon>
        <taxon>Chromadorea</taxon>
        <taxon>Rhabditida</taxon>
        <taxon>Tylenchina</taxon>
        <taxon>Panagrolaimomorpha</taxon>
        <taxon>Panagrolaimoidea</taxon>
        <taxon>Panagrolaimidae</taxon>
        <taxon>Panagrellus</taxon>
    </lineage>
</organism>
<reference evidence="2" key="1">
    <citation type="journal article" date="2013" name="Genetics">
        <title>The draft genome and transcriptome of Panagrellus redivivus are shaped by the harsh demands of a free-living lifestyle.</title>
        <authorList>
            <person name="Srinivasan J."/>
            <person name="Dillman A.R."/>
            <person name="Macchietto M.G."/>
            <person name="Heikkinen L."/>
            <person name="Lakso M."/>
            <person name="Fracchia K.M."/>
            <person name="Antoshechkin I."/>
            <person name="Mortazavi A."/>
            <person name="Wong G."/>
            <person name="Sternberg P.W."/>
        </authorList>
    </citation>
    <scope>NUCLEOTIDE SEQUENCE [LARGE SCALE GENOMIC DNA]</scope>
    <source>
        <strain evidence="2">MT8872</strain>
    </source>
</reference>
<dbReference type="Pfam" id="PF01423">
    <property type="entry name" value="LSM"/>
    <property type="match status" value="1"/>
</dbReference>
<dbReference type="Proteomes" id="UP000492821">
    <property type="component" value="Unassembled WGS sequence"/>
</dbReference>
<dbReference type="SUPFAM" id="SSF50182">
    <property type="entry name" value="Sm-like ribonucleoproteins"/>
    <property type="match status" value="1"/>
</dbReference>
<feature type="domain" description="Sm" evidence="1">
    <location>
        <begin position="13"/>
        <end position="98"/>
    </location>
</feature>
<dbReference type="InterPro" id="IPR010920">
    <property type="entry name" value="LSM_dom_sf"/>
</dbReference>
<dbReference type="WBParaSite" id="Pan_g15336.t1">
    <property type="protein sequence ID" value="Pan_g15336.t1"/>
    <property type="gene ID" value="Pan_g15336"/>
</dbReference>
<dbReference type="InterPro" id="IPR001163">
    <property type="entry name" value="Sm_dom_euk/arc"/>
</dbReference>
<dbReference type="GO" id="GO:0003723">
    <property type="term" value="F:RNA binding"/>
    <property type="evidence" value="ECO:0007669"/>
    <property type="project" value="InterPro"/>
</dbReference>
<protein>
    <submittedName>
        <fullName evidence="3">Sm domain-containing protein</fullName>
    </submittedName>
</protein>
<dbReference type="SMART" id="SM00651">
    <property type="entry name" value="Sm"/>
    <property type="match status" value="1"/>
</dbReference>
<dbReference type="InterPro" id="IPR047575">
    <property type="entry name" value="Sm"/>
</dbReference>
<dbReference type="Gene3D" id="2.30.30.100">
    <property type="match status" value="1"/>
</dbReference>
<evidence type="ECO:0000313" key="2">
    <source>
        <dbReference type="Proteomes" id="UP000492821"/>
    </source>
</evidence>
<name>A0A7E4V1K6_PANRE</name>
<dbReference type="PANTHER" id="PTHR13110">
    <property type="entry name" value="U6 SNRNA-ASSOCIATED SM-LIKE PROTEIN LSM3"/>
    <property type="match status" value="1"/>
</dbReference>
<dbReference type="AlphaFoldDB" id="A0A7E4V1K6"/>
<dbReference type="GO" id="GO:0005737">
    <property type="term" value="C:cytoplasm"/>
    <property type="evidence" value="ECO:0007669"/>
    <property type="project" value="UniProtKB-ARBA"/>
</dbReference>
<reference evidence="3" key="2">
    <citation type="submission" date="2020-10" db="UniProtKB">
        <authorList>
            <consortium name="WormBaseParasite"/>
        </authorList>
    </citation>
    <scope>IDENTIFICATION</scope>
</reference>
<proteinExistence type="predicted"/>
<dbReference type="InterPro" id="IPR040002">
    <property type="entry name" value="Sm-like_LSM3"/>
</dbReference>
<dbReference type="PROSITE" id="PS52002">
    <property type="entry name" value="SM"/>
    <property type="match status" value="1"/>
</dbReference>
<evidence type="ECO:0000259" key="1">
    <source>
        <dbReference type="PROSITE" id="PS52002"/>
    </source>
</evidence>
<sequence length="100" mass="11371">MQTEDPALNAVEEPMDFIRLSLNEAVVIKMRYDTIIRGTLQAFDTHMNLIVSDVIEERPFKEIDAESGEEIHSTKVREIPCLFIRGDSVVLVSIPNRVIT</sequence>
<keyword evidence="2" id="KW-1185">Reference proteome</keyword>
<accession>A0A7E4V1K6</accession>